<feature type="region of interest" description="Disordered" evidence="1">
    <location>
        <begin position="90"/>
        <end position="109"/>
    </location>
</feature>
<dbReference type="Proteomes" id="UP001286313">
    <property type="component" value="Unassembled WGS sequence"/>
</dbReference>
<sequence>MCQILFGLRLDCDKWNRWCRCVVECQQTTLPHHLLTWRHPQQQHQQVEMMGGGEWTVPRDLLVKCLVQLNLVQCIQDTLFFPSHTNIENDRENPSLAQTGSRHTPQEDHQKPIMYNNFTTQQIFTLIDCLLEMHGFAKHFNSNHNQRHLLQRAGIRGSLRPNLLQQETCALACALRILFRMLADPSRQHQKTQVEERLLCECRSALQYYSTLPYSHRQAWTNILILILTNFLNMSSKQFSNHARYLYSHFYDVSCFNPQHPGLRSLLRHFFYRREREREGD</sequence>
<evidence type="ECO:0000313" key="3">
    <source>
        <dbReference type="EMBL" id="KAK3893155.1"/>
    </source>
</evidence>
<comment type="caution">
    <text evidence="3">The sequence shown here is derived from an EMBL/GenBank/DDBJ whole genome shotgun (WGS) entry which is preliminary data.</text>
</comment>
<accession>A0AAE1L512</accession>
<dbReference type="Pfam" id="PF20252">
    <property type="entry name" value="BIG2_C"/>
    <property type="match status" value="1"/>
</dbReference>
<evidence type="ECO:0000259" key="2">
    <source>
        <dbReference type="Pfam" id="PF20252"/>
    </source>
</evidence>
<evidence type="ECO:0000256" key="1">
    <source>
        <dbReference type="SAM" id="MobiDB-lite"/>
    </source>
</evidence>
<dbReference type="EMBL" id="JAWQEG010000223">
    <property type="protein sequence ID" value="KAK3893155.1"/>
    <property type="molecule type" value="Genomic_DNA"/>
</dbReference>
<evidence type="ECO:0000313" key="4">
    <source>
        <dbReference type="Proteomes" id="UP001286313"/>
    </source>
</evidence>
<proteinExistence type="predicted"/>
<gene>
    <name evidence="3" type="ORF">Pcinc_003025</name>
</gene>
<dbReference type="AlphaFoldDB" id="A0AAE1L512"/>
<feature type="domain" description="Sec7/BIG1-like C-terminal" evidence="2">
    <location>
        <begin position="67"/>
        <end position="271"/>
    </location>
</feature>
<keyword evidence="4" id="KW-1185">Reference proteome</keyword>
<protein>
    <recommendedName>
        <fullName evidence="2">Sec7/BIG1-like C-terminal domain-containing protein</fullName>
    </recommendedName>
</protein>
<name>A0AAE1L512_PETCI</name>
<dbReference type="InterPro" id="IPR046455">
    <property type="entry name" value="Sec7/BIG1-like_C"/>
</dbReference>
<reference evidence="3" key="1">
    <citation type="submission" date="2023-10" db="EMBL/GenBank/DDBJ databases">
        <title>Genome assemblies of two species of porcelain crab, Petrolisthes cinctipes and Petrolisthes manimaculis (Anomura: Porcellanidae).</title>
        <authorList>
            <person name="Angst P."/>
        </authorList>
    </citation>
    <scope>NUCLEOTIDE SEQUENCE</scope>
    <source>
        <strain evidence="3">PB745_01</strain>
        <tissue evidence="3">Gill</tissue>
    </source>
</reference>
<organism evidence="3 4">
    <name type="scientific">Petrolisthes cinctipes</name>
    <name type="common">Flat porcelain crab</name>
    <dbReference type="NCBI Taxonomy" id="88211"/>
    <lineage>
        <taxon>Eukaryota</taxon>
        <taxon>Metazoa</taxon>
        <taxon>Ecdysozoa</taxon>
        <taxon>Arthropoda</taxon>
        <taxon>Crustacea</taxon>
        <taxon>Multicrustacea</taxon>
        <taxon>Malacostraca</taxon>
        <taxon>Eumalacostraca</taxon>
        <taxon>Eucarida</taxon>
        <taxon>Decapoda</taxon>
        <taxon>Pleocyemata</taxon>
        <taxon>Anomura</taxon>
        <taxon>Galatheoidea</taxon>
        <taxon>Porcellanidae</taxon>
        <taxon>Petrolisthes</taxon>
    </lineage>
</organism>